<accession>A0A9K3GSJ1</accession>
<comment type="caution">
    <text evidence="2">The sequence shown here is derived from an EMBL/GenBank/DDBJ whole genome shotgun (WGS) entry which is preliminary data.</text>
</comment>
<sequence>MYIYATRTTRHAKSKMSLMLDRDRVARERSKQVAERVREKSRATSAHIVGKRNRHRRNTRVSVGTDTEGTLGCL</sequence>
<proteinExistence type="predicted"/>
<dbReference type="Proteomes" id="UP000265618">
    <property type="component" value="Unassembled WGS sequence"/>
</dbReference>
<dbReference type="AlphaFoldDB" id="A0A9K3GSJ1"/>
<feature type="compositionally biased region" description="Basic residues" evidence="1">
    <location>
        <begin position="49"/>
        <end position="59"/>
    </location>
</feature>
<gene>
    <name evidence="2" type="ORF">KIPB_016735</name>
</gene>
<reference evidence="2 3" key="1">
    <citation type="journal article" date="2018" name="PLoS ONE">
        <title>The draft genome of Kipferlia bialata reveals reductive genome evolution in fornicate parasites.</title>
        <authorList>
            <person name="Tanifuji G."/>
            <person name="Takabayashi S."/>
            <person name="Kume K."/>
            <person name="Takagi M."/>
            <person name="Nakayama T."/>
            <person name="Kamikawa R."/>
            <person name="Inagaki Y."/>
            <person name="Hashimoto T."/>
        </authorList>
    </citation>
    <scope>NUCLEOTIDE SEQUENCE [LARGE SCALE GENOMIC DNA]</scope>
    <source>
        <strain evidence="2">NY0173</strain>
    </source>
</reference>
<dbReference type="EMBL" id="BDIP01010513">
    <property type="protein sequence ID" value="GIQ92771.1"/>
    <property type="molecule type" value="Genomic_DNA"/>
</dbReference>
<organism evidence="2 3">
    <name type="scientific">Kipferlia bialata</name>
    <dbReference type="NCBI Taxonomy" id="797122"/>
    <lineage>
        <taxon>Eukaryota</taxon>
        <taxon>Metamonada</taxon>
        <taxon>Carpediemonas-like organisms</taxon>
        <taxon>Kipferlia</taxon>
    </lineage>
</organism>
<protein>
    <submittedName>
        <fullName evidence="2">Uncharacterized protein</fullName>
    </submittedName>
</protein>
<evidence type="ECO:0000313" key="3">
    <source>
        <dbReference type="Proteomes" id="UP000265618"/>
    </source>
</evidence>
<keyword evidence="3" id="KW-1185">Reference proteome</keyword>
<name>A0A9K3GSJ1_9EUKA</name>
<evidence type="ECO:0000313" key="2">
    <source>
        <dbReference type="EMBL" id="GIQ92771.1"/>
    </source>
</evidence>
<evidence type="ECO:0000256" key="1">
    <source>
        <dbReference type="SAM" id="MobiDB-lite"/>
    </source>
</evidence>
<feature type="region of interest" description="Disordered" evidence="1">
    <location>
        <begin position="34"/>
        <end position="74"/>
    </location>
</feature>